<evidence type="ECO:0000313" key="3">
    <source>
        <dbReference type="Proteomes" id="UP000475214"/>
    </source>
</evidence>
<organism evidence="2 3">
    <name type="scientific">Phytoactinopolyspora halotolerans</name>
    <dbReference type="NCBI Taxonomy" id="1981512"/>
    <lineage>
        <taxon>Bacteria</taxon>
        <taxon>Bacillati</taxon>
        <taxon>Actinomycetota</taxon>
        <taxon>Actinomycetes</taxon>
        <taxon>Jiangellales</taxon>
        <taxon>Jiangellaceae</taxon>
        <taxon>Phytoactinopolyspora</taxon>
    </lineage>
</organism>
<name>A0A6L9S9Q2_9ACTN</name>
<reference evidence="2 3" key="1">
    <citation type="submission" date="2020-02" db="EMBL/GenBank/DDBJ databases">
        <authorList>
            <person name="Li X.-J."/>
            <person name="Han X.-M."/>
        </authorList>
    </citation>
    <scope>NUCLEOTIDE SEQUENCE [LARGE SCALE GENOMIC DNA]</scope>
    <source>
        <strain evidence="2 3">CCTCC AB 2017055</strain>
    </source>
</reference>
<dbReference type="PANTHER" id="PTHR34107:SF4">
    <property type="entry name" value="SLL1222 PROTEIN"/>
    <property type="match status" value="1"/>
</dbReference>
<dbReference type="InterPro" id="IPR008538">
    <property type="entry name" value="Uma2"/>
</dbReference>
<feature type="domain" description="Putative restriction endonuclease" evidence="1">
    <location>
        <begin position="30"/>
        <end position="148"/>
    </location>
</feature>
<keyword evidence="3" id="KW-1185">Reference proteome</keyword>
<dbReference type="SUPFAM" id="SSF52980">
    <property type="entry name" value="Restriction endonuclease-like"/>
    <property type="match status" value="1"/>
</dbReference>
<gene>
    <name evidence="2" type="ORF">G1H10_10970</name>
</gene>
<dbReference type="InterPro" id="IPR011335">
    <property type="entry name" value="Restrct_endonuc-II-like"/>
</dbReference>
<dbReference type="Pfam" id="PF05685">
    <property type="entry name" value="Uma2"/>
    <property type="match status" value="1"/>
</dbReference>
<comment type="caution">
    <text evidence="2">The sequence shown here is derived from an EMBL/GenBank/DDBJ whole genome shotgun (WGS) entry which is preliminary data.</text>
</comment>
<accession>A0A6L9S9Q2</accession>
<keyword evidence="2" id="KW-0378">Hydrolase</keyword>
<dbReference type="RefSeq" id="WP_163736810.1">
    <property type="nucleotide sequence ID" value="NZ_JAAGOA010000006.1"/>
</dbReference>
<dbReference type="CDD" id="cd06260">
    <property type="entry name" value="DUF820-like"/>
    <property type="match status" value="1"/>
</dbReference>
<evidence type="ECO:0000259" key="1">
    <source>
        <dbReference type="Pfam" id="PF05685"/>
    </source>
</evidence>
<dbReference type="Gene3D" id="3.90.1570.10">
    <property type="entry name" value="tt1808, chain A"/>
    <property type="match status" value="1"/>
</dbReference>
<keyword evidence="2" id="KW-0255">Endonuclease</keyword>
<protein>
    <submittedName>
        <fullName evidence="2">Uma2 family endonuclease</fullName>
    </submittedName>
</protein>
<sequence length="175" mass="19579">MRTVLVGELPPEVHDLLERRRALGQDLFDEVWEGEYHMVPAPHGQHGHVDHQLVRILGARADCARLRGSGVCNIGEPDNYRVPDQAYFAEGTRPRTFNPTAEVVVEIVSPGDESRDKFGFYFQVGVKEVLIVDPGSRTVEWFARASAGFRPVDRSDLLGVSAAELADRIDWPETE</sequence>
<keyword evidence="2" id="KW-0540">Nuclease</keyword>
<dbReference type="EMBL" id="JAAGOA010000006">
    <property type="protein sequence ID" value="NEE00690.1"/>
    <property type="molecule type" value="Genomic_DNA"/>
</dbReference>
<dbReference type="GO" id="GO:0004519">
    <property type="term" value="F:endonuclease activity"/>
    <property type="evidence" value="ECO:0007669"/>
    <property type="project" value="UniProtKB-KW"/>
</dbReference>
<dbReference type="AlphaFoldDB" id="A0A6L9S9Q2"/>
<evidence type="ECO:0000313" key="2">
    <source>
        <dbReference type="EMBL" id="NEE00690.1"/>
    </source>
</evidence>
<dbReference type="PANTHER" id="PTHR34107">
    <property type="entry name" value="SLL0198 PROTEIN-RELATED"/>
    <property type="match status" value="1"/>
</dbReference>
<proteinExistence type="predicted"/>
<dbReference type="InterPro" id="IPR012296">
    <property type="entry name" value="Nuclease_put_TT1808"/>
</dbReference>
<dbReference type="Proteomes" id="UP000475214">
    <property type="component" value="Unassembled WGS sequence"/>
</dbReference>